<keyword evidence="6 10" id="KW-0520">NAD</keyword>
<dbReference type="PIRSF" id="PIRSF000102">
    <property type="entry name" value="Lac_mal_DH"/>
    <property type="match status" value="1"/>
</dbReference>
<dbReference type="InterPro" id="IPR015955">
    <property type="entry name" value="Lactate_DH/Glyco_Ohase_4_C"/>
</dbReference>
<name>A0A7J6KUM6_PEROL</name>
<dbReference type="Pfam" id="PF02866">
    <property type="entry name" value="Ldh_1_C"/>
    <property type="match status" value="1"/>
</dbReference>
<evidence type="ECO:0000256" key="11">
    <source>
        <dbReference type="RuleBase" id="RU003369"/>
    </source>
</evidence>
<dbReference type="Proteomes" id="UP000572268">
    <property type="component" value="Unassembled WGS sequence"/>
</dbReference>
<dbReference type="SUPFAM" id="SSF51735">
    <property type="entry name" value="NAD(P)-binding Rossmann-fold domains"/>
    <property type="match status" value="1"/>
</dbReference>
<feature type="binding site" evidence="10">
    <location>
        <position position="99"/>
    </location>
    <ligand>
        <name>NAD(+)</name>
        <dbReference type="ChEBI" id="CHEBI:57540"/>
    </ligand>
</feature>
<evidence type="ECO:0000256" key="6">
    <source>
        <dbReference type="ARBA" id="ARBA00023027"/>
    </source>
</evidence>
<comment type="catalytic activity">
    <reaction evidence="7">
        <text>(S)-malate + NAD(+) = oxaloacetate + NADH + H(+)</text>
        <dbReference type="Rhea" id="RHEA:21432"/>
        <dbReference type="ChEBI" id="CHEBI:15378"/>
        <dbReference type="ChEBI" id="CHEBI:15589"/>
        <dbReference type="ChEBI" id="CHEBI:16452"/>
        <dbReference type="ChEBI" id="CHEBI:57540"/>
        <dbReference type="ChEBI" id="CHEBI:57945"/>
        <dbReference type="EC" id="1.1.1.37"/>
    </reaction>
</comment>
<accession>A0A7J6KUM6</accession>
<dbReference type="NCBIfam" id="TIGR01772">
    <property type="entry name" value="MDH_euk_gproteo"/>
    <property type="match status" value="1"/>
</dbReference>
<feature type="binding site" evidence="10">
    <location>
        <position position="35"/>
    </location>
    <ligand>
        <name>NAD(+)</name>
        <dbReference type="ChEBI" id="CHEBI:57540"/>
    </ligand>
</feature>
<dbReference type="PANTHER" id="PTHR11540">
    <property type="entry name" value="MALATE AND LACTATE DEHYDROGENASE"/>
    <property type="match status" value="1"/>
</dbReference>
<dbReference type="GO" id="GO:0005737">
    <property type="term" value="C:cytoplasm"/>
    <property type="evidence" value="ECO:0007669"/>
    <property type="project" value="TreeGrafter"/>
</dbReference>
<dbReference type="PANTHER" id="PTHR11540:SF16">
    <property type="entry name" value="MALATE DEHYDROGENASE, MITOCHONDRIAL"/>
    <property type="match status" value="1"/>
</dbReference>
<dbReference type="CDD" id="cd01337">
    <property type="entry name" value="MDH_glyoxysomal_mitochondrial"/>
    <property type="match status" value="1"/>
</dbReference>
<evidence type="ECO:0000256" key="10">
    <source>
        <dbReference type="PIRSR" id="PIRSR000102-3"/>
    </source>
</evidence>
<dbReference type="InterPro" id="IPR036291">
    <property type="entry name" value="NAD(P)-bd_dom_sf"/>
</dbReference>
<feature type="binding site" evidence="10">
    <location>
        <position position="233"/>
    </location>
    <ligand>
        <name>NAD(+)</name>
        <dbReference type="ChEBI" id="CHEBI:57540"/>
    </ligand>
</feature>
<sequence>MSTKVALLGASGGIGQPLALLLKMNPMITELALYDIPQARTPAAGVAADVSHINTPAQVKGYAGLEEIEAALTGSDVVIITAGVPRKPGMTRDDLFNINAGIVRDLAKASAQYAPKAMLLIVTNPVNSTVPIAAEVYKKAGVYDHRKVIGVSLLDVTRANTFVAEKFGLDVSKVDVPVIGGHAGVTIMPVFSHCIPEIKIDHDTVLALDDHVQNAGTDVVNAKAGAGSATLAMALAAAKFADVAIRGLRGSTTTACAFVNVPYGDVSFFAYKCDFGPEGLQKVHEIKNLNEHETKRIKEVCDKLKGDIKRGVDFASK</sequence>
<evidence type="ECO:0000256" key="8">
    <source>
        <dbReference type="PIRSR" id="PIRSR000102-1"/>
    </source>
</evidence>
<dbReference type="AlphaFoldDB" id="A0A7J6KUM6"/>
<feature type="binding site" evidence="9">
    <location>
        <position position="158"/>
    </location>
    <ligand>
        <name>substrate</name>
    </ligand>
</feature>
<dbReference type="FunFam" id="3.40.50.720:FF:000013">
    <property type="entry name" value="Malate dehydrogenase"/>
    <property type="match status" value="1"/>
</dbReference>
<evidence type="ECO:0000256" key="2">
    <source>
        <dbReference type="ARBA" id="ARBA00011738"/>
    </source>
</evidence>
<dbReference type="InterPro" id="IPR010097">
    <property type="entry name" value="Malate_DH_type1"/>
</dbReference>
<evidence type="ECO:0000259" key="12">
    <source>
        <dbReference type="Pfam" id="PF00056"/>
    </source>
</evidence>
<evidence type="ECO:0000313" key="16">
    <source>
        <dbReference type="Proteomes" id="UP000570595"/>
    </source>
</evidence>
<dbReference type="SUPFAM" id="SSF56327">
    <property type="entry name" value="LDH C-terminal domain-like"/>
    <property type="match status" value="1"/>
</dbReference>
<keyword evidence="5 11" id="KW-0560">Oxidoreductase</keyword>
<dbReference type="FunFam" id="3.90.110.10:FF:000001">
    <property type="entry name" value="Malate dehydrogenase"/>
    <property type="match status" value="1"/>
</dbReference>
<comment type="similarity">
    <text evidence="1">Belongs to the LDH/MDH superfamily. MDH type 1 family.</text>
</comment>
<dbReference type="GO" id="GO:0019752">
    <property type="term" value="P:carboxylic acid metabolic process"/>
    <property type="evidence" value="ECO:0007669"/>
    <property type="project" value="InterPro"/>
</dbReference>
<evidence type="ECO:0000256" key="3">
    <source>
        <dbReference type="ARBA" id="ARBA00012995"/>
    </source>
</evidence>
<feature type="binding site" evidence="10">
    <location>
        <begin position="9"/>
        <end position="15"/>
    </location>
    <ligand>
        <name>NAD(+)</name>
        <dbReference type="ChEBI" id="CHEBI:57540"/>
    </ligand>
</feature>
<dbReference type="Gene3D" id="3.90.110.10">
    <property type="entry name" value="Lactate dehydrogenase/glycoside hydrolase, family 4, C-terminal"/>
    <property type="match status" value="1"/>
</dbReference>
<dbReference type="OrthoDB" id="4069699at2759"/>
<feature type="domain" description="Lactate/malate dehydrogenase C-terminal" evidence="13">
    <location>
        <begin position="154"/>
        <end position="314"/>
    </location>
</feature>
<evidence type="ECO:0000313" key="17">
    <source>
        <dbReference type="Proteomes" id="UP000572268"/>
    </source>
</evidence>
<dbReference type="Proteomes" id="UP000570595">
    <property type="component" value="Unassembled WGS sequence"/>
</dbReference>
<protein>
    <recommendedName>
        <fullName evidence="3">malate dehydrogenase</fullName>
        <ecNumber evidence="3">1.1.1.37</ecNumber>
    </recommendedName>
</protein>
<evidence type="ECO:0000256" key="4">
    <source>
        <dbReference type="ARBA" id="ARBA00022532"/>
    </source>
</evidence>
<evidence type="ECO:0000256" key="9">
    <source>
        <dbReference type="PIRSR" id="PIRSR000102-2"/>
    </source>
</evidence>
<dbReference type="EMBL" id="JABAHT010000967">
    <property type="protein sequence ID" value="KAF4650790.1"/>
    <property type="molecule type" value="Genomic_DNA"/>
</dbReference>
<dbReference type="EMBL" id="JABANN010000109">
    <property type="protein sequence ID" value="KAF4671118.1"/>
    <property type="molecule type" value="Genomic_DNA"/>
</dbReference>
<evidence type="ECO:0000313" key="15">
    <source>
        <dbReference type="EMBL" id="KAF4671118.1"/>
    </source>
</evidence>
<evidence type="ECO:0000256" key="7">
    <source>
        <dbReference type="ARBA" id="ARBA00048313"/>
    </source>
</evidence>
<dbReference type="Gene3D" id="3.40.50.720">
    <property type="entry name" value="NAD(P)-binding Rossmann-like Domain"/>
    <property type="match status" value="1"/>
</dbReference>
<dbReference type="InterPro" id="IPR022383">
    <property type="entry name" value="Lactate/malate_DH_C"/>
</dbReference>
<proteinExistence type="inferred from homology"/>
<dbReference type="InterPro" id="IPR001236">
    <property type="entry name" value="Lactate/malate_DH_N"/>
</dbReference>
<comment type="subunit">
    <text evidence="2">Homodimer.</text>
</comment>
<organism evidence="14 16">
    <name type="scientific">Perkinsus olseni</name>
    <name type="common">Perkinsus atlanticus</name>
    <dbReference type="NCBI Taxonomy" id="32597"/>
    <lineage>
        <taxon>Eukaryota</taxon>
        <taxon>Sar</taxon>
        <taxon>Alveolata</taxon>
        <taxon>Perkinsozoa</taxon>
        <taxon>Perkinsea</taxon>
        <taxon>Perkinsida</taxon>
        <taxon>Perkinsidae</taxon>
        <taxon>Perkinsus</taxon>
    </lineage>
</organism>
<feature type="binding site" evidence="9">
    <location>
        <position position="92"/>
    </location>
    <ligand>
        <name>substrate</name>
    </ligand>
</feature>
<comment type="caution">
    <text evidence="14">The sequence shown here is derived from an EMBL/GenBank/DDBJ whole genome shotgun (WGS) entry which is preliminary data.</text>
</comment>
<dbReference type="GO" id="GO:0006099">
    <property type="term" value="P:tricarboxylic acid cycle"/>
    <property type="evidence" value="ECO:0007669"/>
    <property type="project" value="UniProtKB-KW"/>
</dbReference>
<feature type="binding site" evidence="10">
    <location>
        <begin position="122"/>
        <end position="124"/>
    </location>
    <ligand>
        <name>NAD(+)</name>
        <dbReference type="ChEBI" id="CHEBI:57540"/>
    </ligand>
</feature>
<dbReference type="InterPro" id="IPR001557">
    <property type="entry name" value="L-lactate/malate_DH"/>
</dbReference>
<evidence type="ECO:0000256" key="1">
    <source>
        <dbReference type="ARBA" id="ARBA00008824"/>
    </source>
</evidence>
<feature type="binding site" evidence="9">
    <location>
        <position position="124"/>
    </location>
    <ligand>
        <name>substrate</name>
    </ligand>
</feature>
<feature type="binding site" evidence="9">
    <location>
        <position position="86"/>
    </location>
    <ligand>
        <name>substrate</name>
    </ligand>
</feature>
<dbReference type="EC" id="1.1.1.37" evidence="3"/>
<keyword evidence="4" id="KW-0816">Tricarboxylic acid cycle</keyword>
<dbReference type="GO" id="GO:0030060">
    <property type="term" value="F:L-malate dehydrogenase (NAD+) activity"/>
    <property type="evidence" value="ECO:0007669"/>
    <property type="project" value="UniProtKB-EC"/>
</dbReference>
<evidence type="ECO:0000259" key="13">
    <source>
        <dbReference type="Pfam" id="PF02866"/>
    </source>
</evidence>
<evidence type="ECO:0000256" key="5">
    <source>
        <dbReference type="ARBA" id="ARBA00023002"/>
    </source>
</evidence>
<gene>
    <name evidence="15" type="ORF">FOL46_000427</name>
    <name evidence="14" type="ORF">FOZ61_011021</name>
</gene>
<evidence type="ECO:0000313" key="14">
    <source>
        <dbReference type="EMBL" id="KAF4650790.1"/>
    </source>
</evidence>
<reference evidence="16 17" key="1">
    <citation type="submission" date="2020-04" db="EMBL/GenBank/DDBJ databases">
        <title>Perkinsus olseni comparative genomics.</title>
        <authorList>
            <person name="Bogema D.R."/>
        </authorList>
    </citation>
    <scope>NUCLEOTIDE SEQUENCE [LARGE SCALE GENOMIC DNA]</scope>
    <source>
        <strain evidence="14">ATCC PRA-179</strain>
        <strain evidence="15">ATCC PRA-31</strain>
    </source>
</reference>
<feature type="active site" description="Proton acceptor" evidence="8">
    <location>
        <position position="182"/>
    </location>
</feature>
<dbReference type="Pfam" id="PF00056">
    <property type="entry name" value="Ldh_1_N"/>
    <property type="match status" value="1"/>
</dbReference>
<feature type="domain" description="Lactate/malate dehydrogenase N-terminal" evidence="12">
    <location>
        <begin position="3"/>
        <end position="150"/>
    </location>
</feature>